<evidence type="ECO:0000313" key="9">
    <source>
        <dbReference type="WBParaSite" id="ACOC_0001272501-mRNA-1"/>
    </source>
</evidence>
<dbReference type="OMA" id="TTHIEGP"/>
<dbReference type="PANTHER" id="PTHR47966">
    <property type="entry name" value="BETA-SITE APP-CLEAVING ENZYME, ISOFORM A-RELATED"/>
    <property type="match status" value="1"/>
</dbReference>
<comment type="similarity">
    <text evidence="1 4">Belongs to the peptidase A1 family.</text>
</comment>
<dbReference type="InterPro" id="IPR034164">
    <property type="entry name" value="Pepsin-like_dom"/>
</dbReference>
<dbReference type="OrthoDB" id="771136at2759"/>
<dbReference type="Pfam" id="PF00026">
    <property type="entry name" value="Asp"/>
    <property type="match status" value="1"/>
</dbReference>
<dbReference type="WBParaSite" id="ACOC_0001272501-mRNA-1">
    <property type="protein sequence ID" value="ACOC_0001272501-mRNA-1"/>
    <property type="gene ID" value="ACOC_0001272501"/>
</dbReference>
<dbReference type="PANTHER" id="PTHR47966:SF45">
    <property type="entry name" value="PEPTIDASE A1 DOMAIN-CONTAINING PROTEIN"/>
    <property type="match status" value="1"/>
</dbReference>
<dbReference type="GO" id="GO:0005764">
    <property type="term" value="C:lysosome"/>
    <property type="evidence" value="ECO:0007669"/>
    <property type="project" value="TreeGrafter"/>
</dbReference>
<keyword evidence="4" id="KW-0378">Hydrolase</keyword>
<evidence type="ECO:0000313" key="7">
    <source>
        <dbReference type="EMBL" id="VDM64313.1"/>
    </source>
</evidence>
<sequence length="337" mass="37303">MHLIVLLAVLSSAAATVFQHSLMWRKPRKPSFLAIIIDTFLYGNYEFVGNITIGTPDHEFAVILDTGSANLWIPGISCSSLCDLKRRFAPSSSSTFIKSEMGWKIHYRSGATEGFFESDFGGSTEQQIAIPNTTFVLVITPPLINAIYQIIPLLIKIFQNLLDQPLFTVWVEQRGTPERTPESLFTYGAIDTVNSGPSYCLKTFAFQISGIGMGGYCHSKVYEAISDTGTTFIVGPRMVTDRLGEAARASYSPAEESYLIPCNATPGSVDIEIGGNIYSIQYINYIVSVNKRLLYIFPHESASFGPTWVLGNPFIRQFCTIYDIGYSRVGFVPSLKK</sequence>
<feature type="disulfide bond" evidence="3">
    <location>
        <begin position="78"/>
        <end position="82"/>
    </location>
</feature>
<keyword evidence="8" id="KW-1185">Reference proteome</keyword>
<dbReference type="GO" id="GO:0006508">
    <property type="term" value="P:proteolysis"/>
    <property type="evidence" value="ECO:0007669"/>
    <property type="project" value="UniProtKB-KW"/>
</dbReference>
<dbReference type="AlphaFoldDB" id="A0A0R3Q162"/>
<feature type="active site" evidence="2">
    <location>
        <position position="65"/>
    </location>
</feature>
<reference evidence="7 8" key="2">
    <citation type="submission" date="2018-11" db="EMBL/GenBank/DDBJ databases">
        <authorList>
            <consortium name="Pathogen Informatics"/>
        </authorList>
    </citation>
    <scope>NUCLEOTIDE SEQUENCE [LARGE SCALE GENOMIC DNA]</scope>
    <source>
        <strain evidence="7 8">Costa Rica</strain>
    </source>
</reference>
<evidence type="ECO:0000256" key="5">
    <source>
        <dbReference type="SAM" id="SignalP"/>
    </source>
</evidence>
<dbReference type="STRING" id="334426.A0A0R3Q162"/>
<dbReference type="SUPFAM" id="SSF50630">
    <property type="entry name" value="Acid proteases"/>
    <property type="match status" value="1"/>
</dbReference>
<dbReference type="Proteomes" id="UP000267027">
    <property type="component" value="Unassembled WGS sequence"/>
</dbReference>
<keyword evidence="5" id="KW-0732">Signal</keyword>
<dbReference type="Gene3D" id="2.40.70.10">
    <property type="entry name" value="Acid Proteases"/>
    <property type="match status" value="2"/>
</dbReference>
<feature type="domain" description="Peptidase A1" evidence="6">
    <location>
        <begin position="47"/>
        <end position="332"/>
    </location>
</feature>
<dbReference type="InterPro" id="IPR021109">
    <property type="entry name" value="Peptidase_aspartic_dom_sf"/>
</dbReference>
<dbReference type="EMBL" id="UYYA01005190">
    <property type="protein sequence ID" value="VDM64313.1"/>
    <property type="molecule type" value="Genomic_DNA"/>
</dbReference>
<evidence type="ECO:0000259" key="6">
    <source>
        <dbReference type="PROSITE" id="PS51767"/>
    </source>
</evidence>
<keyword evidence="4" id="KW-0645">Protease</keyword>
<keyword evidence="4" id="KW-0064">Aspartyl protease</keyword>
<dbReference type="PRINTS" id="PR00792">
    <property type="entry name" value="PEPSIN"/>
</dbReference>
<accession>A0A0R3Q162</accession>
<dbReference type="PROSITE" id="PS00141">
    <property type="entry name" value="ASP_PROTEASE"/>
    <property type="match status" value="1"/>
</dbReference>
<feature type="chain" id="PRO_5043130458" evidence="5">
    <location>
        <begin position="16"/>
        <end position="337"/>
    </location>
</feature>
<evidence type="ECO:0000256" key="1">
    <source>
        <dbReference type="ARBA" id="ARBA00007447"/>
    </source>
</evidence>
<feature type="active site" evidence="2">
    <location>
        <position position="227"/>
    </location>
</feature>
<organism evidence="9">
    <name type="scientific">Angiostrongylus costaricensis</name>
    <name type="common">Nematode worm</name>
    <dbReference type="NCBI Taxonomy" id="334426"/>
    <lineage>
        <taxon>Eukaryota</taxon>
        <taxon>Metazoa</taxon>
        <taxon>Ecdysozoa</taxon>
        <taxon>Nematoda</taxon>
        <taxon>Chromadorea</taxon>
        <taxon>Rhabditida</taxon>
        <taxon>Rhabditina</taxon>
        <taxon>Rhabditomorpha</taxon>
        <taxon>Strongyloidea</taxon>
        <taxon>Metastrongylidae</taxon>
        <taxon>Angiostrongylus</taxon>
    </lineage>
</organism>
<evidence type="ECO:0000256" key="4">
    <source>
        <dbReference type="RuleBase" id="RU000454"/>
    </source>
</evidence>
<reference evidence="9" key="1">
    <citation type="submission" date="2017-02" db="UniProtKB">
        <authorList>
            <consortium name="WormBaseParasite"/>
        </authorList>
    </citation>
    <scope>IDENTIFICATION</scope>
</reference>
<dbReference type="InterPro" id="IPR033121">
    <property type="entry name" value="PEPTIDASE_A1"/>
</dbReference>
<dbReference type="CDD" id="cd05471">
    <property type="entry name" value="pepsin_like"/>
    <property type="match status" value="1"/>
</dbReference>
<dbReference type="PROSITE" id="PS51767">
    <property type="entry name" value="PEPTIDASE_A1"/>
    <property type="match status" value="1"/>
</dbReference>
<dbReference type="InterPro" id="IPR001461">
    <property type="entry name" value="Aspartic_peptidase_A1"/>
</dbReference>
<gene>
    <name evidence="7" type="ORF">ACOC_LOCUS12728</name>
</gene>
<proteinExistence type="inferred from homology"/>
<protein>
    <submittedName>
        <fullName evidence="9">Peptidase A1 domain-containing protein</fullName>
    </submittedName>
</protein>
<evidence type="ECO:0000256" key="3">
    <source>
        <dbReference type="PIRSR" id="PIRSR601461-2"/>
    </source>
</evidence>
<keyword evidence="3" id="KW-1015">Disulfide bond</keyword>
<evidence type="ECO:0000313" key="8">
    <source>
        <dbReference type="Proteomes" id="UP000267027"/>
    </source>
</evidence>
<feature type="signal peptide" evidence="5">
    <location>
        <begin position="1"/>
        <end position="15"/>
    </location>
</feature>
<dbReference type="InterPro" id="IPR001969">
    <property type="entry name" value="Aspartic_peptidase_AS"/>
</dbReference>
<dbReference type="GO" id="GO:0004190">
    <property type="term" value="F:aspartic-type endopeptidase activity"/>
    <property type="evidence" value="ECO:0007669"/>
    <property type="project" value="UniProtKB-KW"/>
</dbReference>
<evidence type="ECO:0000256" key="2">
    <source>
        <dbReference type="PIRSR" id="PIRSR601461-1"/>
    </source>
</evidence>
<name>A0A0R3Q162_ANGCS</name>